<evidence type="ECO:0000313" key="5">
    <source>
        <dbReference type="EMBL" id="MBU7597093.1"/>
    </source>
</evidence>
<evidence type="ECO:0000256" key="2">
    <source>
        <dbReference type="ARBA" id="ARBA00022679"/>
    </source>
</evidence>
<evidence type="ECO:0000313" key="6">
    <source>
        <dbReference type="Proteomes" id="UP000694501"/>
    </source>
</evidence>
<reference evidence="5" key="1">
    <citation type="submission" date="2021-06" db="EMBL/GenBank/DDBJ databases">
        <title>Sequencing of actinobacteria type strains.</title>
        <authorList>
            <person name="Nguyen G.-S."/>
            <person name="Wentzel A."/>
        </authorList>
    </citation>
    <scope>NUCLEOTIDE SEQUENCE</scope>
    <source>
        <strain evidence="5">P38-E01</strain>
    </source>
</reference>
<evidence type="ECO:0000256" key="3">
    <source>
        <dbReference type="ARBA" id="ARBA00022691"/>
    </source>
</evidence>
<gene>
    <name evidence="5" type="ORF">JGS22_005435</name>
</gene>
<keyword evidence="6" id="KW-1185">Reference proteome</keyword>
<dbReference type="EMBL" id="JAELVF020000001">
    <property type="protein sequence ID" value="MBU7597093.1"/>
    <property type="molecule type" value="Genomic_DNA"/>
</dbReference>
<protein>
    <submittedName>
        <fullName evidence="5">Class I SAM-dependent methyltransferase</fullName>
    </submittedName>
</protein>
<dbReference type="Pfam" id="PF13649">
    <property type="entry name" value="Methyltransf_25"/>
    <property type="match status" value="1"/>
</dbReference>
<keyword evidence="3" id="KW-0949">S-adenosyl-L-methionine</keyword>
<dbReference type="RefSeq" id="WP_211043754.1">
    <property type="nucleotide sequence ID" value="NZ_JAELVF020000001.1"/>
</dbReference>
<sequence length="294" mass="32983">MPDNKSELKALKATKYTSTVRASSAFDQLRASCYRAGLRILDLTDRLRGRDHELLPPRRYRRFIGNGDFLKVGRQITDYMQEELGVGPSHDVLDAGCGAGRIAVPLTDVLGEKGSYLGFDIVPHAIDWCSSAITARHPNFRFEHVDIRQEIYNPDGKLSAADFRFPAEDSAFDVVAMVGLISHLLPPELDNYLTEAARVLRPGGQCFATAYLVDDKVAENIAQGRTAFTFTNDHGEYYVHSKEEPTYAIAYRVEYLREAAARYGLHLRREPKPGTWGTSTERPASMDLLILERD</sequence>
<name>A0A949N7L3_9ACTN</name>
<organism evidence="5 6">
    <name type="scientific">Streptomyces tardus</name>
    <dbReference type="NCBI Taxonomy" id="2780544"/>
    <lineage>
        <taxon>Bacteria</taxon>
        <taxon>Bacillati</taxon>
        <taxon>Actinomycetota</taxon>
        <taxon>Actinomycetes</taxon>
        <taxon>Kitasatosporales</taxon>
        <taxon>Streptomycetaceae</taxon>
        <taxon>Streptomyces</taxon>
    </lineage>
</organism>
<proteinExistence type="predicted"/>
<dbReference type="PANTHER" id="PTHR43464">
    <property type="entry name" value="METHYLTRANSFERASE"/>
    <property type="match status" value="1"/>
</dbReference>
<dbReference type="CDD" id="cd02440">
    <property type="entry name" value="AdoMet_MTases"/>
    <property type="match status" value="1"/>
</dbReference>
<comment type="caution">
    <text evidence="5">The sequence shown here is derived from an EMBL/GenBank/DDBJ whole genome shotgun (WGS) entry which is preliminary data.</text>
</comment>
<dbReference type="SUPFAM" id="SSF53335">
    <property type="entry name" value="S-adenosyl-L-methionine-dependent methyltransferases"/>
    <property type="match status" value="1"/>
</dbReference>
<accession>A0A949N7L3</accession>
<keyword evidence="2" id="KW-0808">Transferase</keyword>
<evidence type="ECO:0000259" key="4">
    <source>
        <dbReference type="Pfam" id="PF13649"/>
    </source>
</evidence>
<dbReference type="InterPro" id="IPR041698">
    <property type="entry name" value="Methyltransf_25"/>
</dbReference>
<dbReference type="InterPro" id="IPR029063">
    <property type="entry name" value="SAM-dependent_MTases_sf"/>
</dbReference>
<evidence type="ECO:0000256" key="1">
    <source>
        <dbReference type="ARBA" id="ARBA00022603"/>
    </source>
</evidence>
<dbReference type="GO" id="GO:0008168">
    <property type="term" value="F:methyltransferase activity"/>
    <property type="evidence" value="ECO:0007669"/>
    <property type="project" value="UniProtKB-KW"/>
</dbReference>
<dbReference type="AlphaFoldDB" id="A0A949N7L3"/>
<keyword evidence="1 5" id="KW-0489">Methyltransferase</keyword>
<feature type="domain" description="Methyltransferase" evidence="4">
    <location>
        <begin position="92"/>
        <end position="204"/>
    </location>
</feature>
<dbReference type="Gene3D" id="3.40.50.150">
    <property type="entry name" value="Vaccinia Virus protein VP39"/>
    <property type="match status" value="1"/>
</dbReference>
<dbReference type="GO" id="GO:0032259">
    <property type="term" value="P:methylation"/>
    <property type="evidence" value="ECO:0007669"/>
    <property type="project" value="UniProtKB-KW"/>
</dbReference>
<dbReference type="PANTHER" id="PTHR43464:SF19">
    <property type="entry name" value="UBIQUINONE BIOSYNTHESIS O-METHYLTRANSFERASE, MITOCHONDRIAL"/>
    <property type="match status" value="1"/>
</dbReference>
<dbReference type="Proteomes" id="UP000694501">
    <property type="component" value="Unassembled WGS sequence"/>
</dbReference>